<evidence type="ECO:0000259" key="1">
    <source>
        <dbReference type="Pfam" id="PF18763"/>
    </source>
</evidence>
<dbReference type="EMBL" id="SDIQ01000044">
    <property type="protein sequence ID" value="RXL17186.1"/>
    <property type="molecule type" value="Genomic_DNA"/>
</dbReference>
<evidence type="ECO:0000313" key="2">
    <source>
        <dbReference type="EMBL" id="RXL17186.1"/>
    </source>
</evidence>
<sequence>MSLREQVAMATSMTTLIELLKNLPGYGRVSYVVTAKGDEVKTAFDIVDAAALLVSNTLDGKINPEYPQELQPRDRTRASSLLQVNQISKDLRPAQLTDSGLSSHGAPVIGEDNAVESGNGRTMGIIKAYQDGSADKYRDYLIEHAADYGLSAEKVSLMAAPVLVRRRLTKVDRVQFAKDSNISDLQEMAASEKAFVDADSITPGMMALFNPSESGDLLSRSNDAFIRGFMTQVGATQAAGLVTEDGRPTRQLVDRVQNAIFAKAYKDARLVRMVAEEPDPDMRNVLTALNAAASDFVQMQAISGEAHKQAVNTLVEGIETVDSLDKKALSALKDAVDLVRQAKESGQHISDVIAQGDMFHETEPEVKALALFIVANNRSAKRMATAFKLMAQRINEELQHRGQALGDMFGGAEVSLQDILRQVSDHLESEGMQGITGGLFEAVGAEGQYPNIGPYIGMLLRSADKVNDLINVVKLVSKTEPDDNNDIISLALYLNLNASQVFNWSKSLGISKNAIASLHRMAVHSTTAFQEIKAAIQNHELPPAMDWDKARTYRVKEFMDATSTTAPLSMVIDRLNRLFGDHTSFRDLTLSELKEASRAWAHERSDIQPGFLPKFDKALSRAESPLKVMKAFRAVSKAIAEKARDITGVMDTGKAFASAAGLDKPITIKDKAQGWLADFEYVLDLDVVDNDTRNLLGFYIDEISKVIDDEEKLGRYLHDAIHQNNISLYASLRALQRTAENKYGENDNRALRLMDIVNSFRNGLSPSLVDKIHGNVQAAFESVLSQSPVNDEQAEAWVSGVQLDEPLMEKFSGAHEWRAPIDIKRELKSIYRLTGGKLGTLKRIVHEDGVRAYANARGDIVLDGSSDDLHVLWHEVGHHLEYSNPSLLEKARSFLKSKSLSSSVSYGNLGNRRKPEYYIRTSLSRKYASKIYMSNKVNPSGRMSSEKPSLMKCKSTEVFSMALQLYSDKEMAARSIINNDGLLELVLGCAKELHDGNH</sequence>
<dbReference type="InterPro" id="IPR041398">
    <property type="entry name" value="DdrB_dom"/>
</dbReference>
<organism evidence="2">
    <name type="scientific">Salmonella enterica</name>
    <name type="common">Salmonella choleraesuis</name>
    <dbReference type="NCBI Taxonomy" id="28901"/>
    <lineage>
        <taxon>Bacteria</taxon>
        <taxon>Pseudomonadati</taxon>
        <taxon>Pseudomonadota</taxon>
        <taxon>Gammaproteobacteria</taxon>
        <taxon>Enterobacterales</taxon>
        <taxon>Enterobacteriaceae</taxon>
        <taxon>Salmonella</taxon>
    </lineage>
</organism>
<proteinExistence type="predicted"/>
<feature type="domain" description="DdrB-like" evidence="1">
    <location>
        <begin position="36"/>
        <end position="167"/>
    </location>
</feature>
<name>A0A4Q1DIP3_SALER</name>
<dbReference type="RefSeq" id="WP_000058527.1">
    <property type="nucleotide sequence ID" value="NZ_MXLS01000021.1"/>
</dbReference>
<reference evidence="2" key="1">
    <citation type="submission" date="2019-01" db="EMBL/GenBank/DDBJ databases">
        <title>Whole genome sequencing of Salmonella enterica.</title>
        <authorList>
            <person name="Cao G."/>
        </authorList>
    </citation>
    <scope>NUCLEOTIDE SEQUENCE [LARGE SCALE GENOMIC DNA]</scope>
    <source>
        <strain evidence="2">CFSAN074594</strain>
    </source>
</reference>
<dbReference type="Proteomes" id="UP000839536">
    <property type="component" value="Unassembled WGS sequence"/>
</dbReference>
<protein>
    <recommendedName>
        <fullName evidence="1">DdrB-like domain-containing protein</fullName>
    </recommendedName>
</protein>
<accession>A0A4Q1DIP3</accession>
<dbReference type="AlphaFoldDB" id="A0A4Q1DIP3"/>
<gene>
    <name evidence="2" type="ORF">EKD96_21315</name>
</gene>
<dbReference type="Pfam" id="PF18763">
    <property type="entry name" value="ddrB-ParB"/>
    <property type="match status" value="1"/>
</dbReference>
<comment type="caution">
    <text evidence="2">The sequence shown here is derived from an EMBL/GenBank/DDBJ whole genome shotgun (WGS) entry which is preliminary data.</text>
</comment>